<dbReference type="EMBL" id="QXGH01000021">
    <property type="protein sequence ID" value="RHW25829.1"/>
    <property type="molecule type" value="Genomic_DNA"/>
</dbReference>
<protein>
    <submittedName>
        <fullName evidence="1">Type I-E CRISPR-associated protein Cas6/Cse3/CasE</fullName>
    </submittedName>
</protein>
<dbReference type="RefSeq" id="WP_118926531.1">
    <property type="nucleotide sequence ID" value="NZ_QXGH01000021.1"/>
</dbReference>
<dbReference type="Gene3D" id="3.30.70.1210">
    <property type="entry name" value="Crispr-associated protein, domain 2"/>
    <property type="match status" value="1"/>
</dbReference>
<reference evidence="1 2" key="1">
    <citation type="submission" date="2018-09" db="EMBL/GenBank/DDBJ databases">
        <title>Genome sequencing of Nocardioides immobilis CCTCC AB 2017083 for comparison to Nocardioides silvaticus.</title>
        <authorList>
            <person name="Li C."/>
            <person name="Wang G."/>
        </authorList>
    </citation>
    <scope>NUCLEOTIDE SEQUENCE [LARGE SCALE GENOMIC DNA]</scope>
    <source>
        <strain evidence="1 2">CCTCC AB 2017083</strain>
    </source>
</reference>
<dbReference type="CDD" id="cd09727">
    <property type="entry name" value="Cas6_I-E"/>
    <property type="match status" value="1"/>
</dbReference>
<evidence type="ECO:0000313" key="2">
    <source>
        <dbReference type="Proteomes" id="UP000283644"/>
    </source>
</evidence>
<dbReference type="OrthoDB" id="9795689at2"/>
<dbReference type="Gene3D" id="3.30.70.1200">
    <property type="entry name" value="Crispr-associated protein, domain 1"/>
    <property type="match status" value="1"/>
</dbReference>
<sequence length="232" mass="25240">MFLTRMHLNPSRRGTRFLLASPQRMHAAVMCAFPPGTPVDGPEGRVLWRVDRGEDSSITLYVSSVGRPDLTHVVEQAGWPTAQKSWQTVDSSPLLAQLAAGQEWIFRLTANPVRSVRTPDGGRGKRLGHVTVAHQQDWLVSRTGAWGFELVDSSASHSSDAKPVPQLAIHSRSRITFARRTDGAGRSVTLNVATFDGTLRVTDPGRLRMALTHGVGRAKGYGCGLMTLAPPQ</sequence>
<comment type="caution">
    <text evidence="1">The sequence shown here is derived from an EMBL/GenBank/DDBJ whole genome shotgun (WGS) entry which is preliminary data.</text>
</comment>
<dbReference type="SMART" id="SM01101">
    <property type="entry name" value="CRISPR_assoc"/>
    <property type="match status" value="1"/>
</dbReference>
<dbReference type="Pfam" id="PF08798">
    <property type="entry name" value="CRISPR_assoc"/>
    <property type="match status" value="1"/>
</dbReference>
<gene>
    <name evidence="1" type="primary">cas6e</name>
    <name evidence="1" type="ORF">D0Z08_17490</name>
</gene>
<dbReference type="Proteomes" id="UP000283644">
    <property type="component" value="Unassembled WGS sequence"/>
</dbReference>
<dbReference type="NCBIfam" id="TIGR01907">
    <property type="entry name" value="casE_Cse3"/>
    <property type="match status" value="1"/>
</dbReference>
<evidence type="ECO:0000313" key="1">
    <source>
        <dbReference type="EMBL" id="RHW25829.1"/>
    </source>
</evidence>
<organism evidence="1 2">
    <name type="scientific">Nocardioides immobilis</name>
    <dbReference type="NCBI Taxonomy" id="2049295"/>
    <lineage>
        <taxon>Bacteria</taxon>
        <taxon>Bacillati</taxon>
        <taxon>Actinomycetota</taxon>
        <taxon>Actinomycetes</taxon>
        <taxon>Propionibacteriales</taxon>
        <taxon>Nocardioidaceae</taxon>
        <taxon>Nocardioides</taxon>
    </lineage>
</organism>
<dbReference type="SUPFAM" id="SSF117987">
    <property type="entry name" value="CRISPR-associated protein"/>
    <property type="match status" value="2"/>
</dbReference>
<accession>A0A417XZM6</accession>
<proteinExistence type="predicted"/>
<dbReference type="AlphaFoldDB" id="A0A417XZM6"/>
<dbReference type="InterPro" id="IPR010179">
    <property type="entry name" value="CRISPR-assoc_prot_Cse3"/>
</dbReference>
<name>A0A417XZM6_9ACTN</name>
<keyword evidence="2" id="KW-1185">Reference proteome</keyword>